<dbReference type="AlphaFoldDB" id="A0A4R8LMQ2"/>
<dbReference type="RefSeq" id="WP_243835120.1">
    <property type="nucleotide sequence ID" value="NZ_SORF01000009.1"/>
</dbReference>
<dbReference type="EMBL" id="SORF01000009">
    <property type="protein sequence ID" value="TDY44609.1"/>
    <property type="molecule type" value="Genomic_DNA"/>
</dbReference>
<keyword evidence="2" id="KW-1185">Reference proteome</keyword>
<dbReference type="Proteomes" id="UP000294581">
    <property type="component" value="Unassembled WGS sequence"/>
</dbReference>
<evidence type="ECO:0000313" key="1">
    <source>
        <dbReference type="EMBL" id="TDY44609.1"/>
    </source>
</evidence>
<protein>
    <recommendedName>
        <fullName evidence="3">PAS domain-containing protein</fullName>
    </recommendedName>
</protein>
<sequence>MHALDHLPVPGFIILENYDVVRMSETAKATFGKEVANLLDVIDHGSRAKLSRFLCATMSGIKVELNFCMPEGIGLFDVYHRWRPSEDGNTVGFIACVPRQSDLDEVLHSVARLEQRLVCGESVQKPAELRDDLWQHVDQSIRTVEELLGMLQGDIIEIGKGVYAELIMKELDSLRALIHEHAQAAL</sequence>
<accession>A0A4R8LMQ2</accession>
<organism evidence="1 2">
    <name type="scientific">Alicyclobacillus sacchari</name>
    <dbReference type="NCBI Taxonomy" id="392010"/>
    <lineage>
        <taxon>Bacteria</taxon>
        <taxon>Bacillati</taxon>
        <taxon>Bacillota</taxon>
        <taxon>Bacilli</taxon>
        <taxon>Bacillales</taxon>
        <taxon>Alicyclobacillaceae</taxon>
        <taxon>Alicyclobacillus</taxon>
    </lineage>
</organism>
<evidence type="ECO:0008006" key="3">
    <source>
        <dbReference type="Google" id="ProtNLM"/>
    </source>
</evidence>
<comment type="caution">
    <text evidence="1">The sequence shown here is derived from an EMBL/GenBank/DDBJ whole genome shotgun (WGS) entry which is preliminary data.</text>
</comment>
<reference evidence="1 2" key="1">
    <citation type="submission" date="2019-03" db="EMBL/GenBank/DDBJ databases">
        <title>Genomic Encyclopedia of Type Strains, Phase IV (KMG-IV): sequencing the most valuable type-strain genomes for metagenomic binning, comparative biology and taxonomic classification.</title>
        <authorList>
            <person name="Goeker M."/>
        </authorList>
    </citation>
    <scope>NUCLEOTIDE SEQUENCE [LARGE SCALE GENOMIC DNA]</scope>
    <source>
        <strain evidence="1 2">DSM 17974</strain>
    </source>
</reference>
<proteinExistence type="predicted"/>
<name>A0A4R8LMQ2_9BACL</name>
<gene>
    <name evidence="1" type="ORF">C7445_109107</name>
</gene>
<evidence type="ECO:0000313" key="2">
    <source>
        <dbReference type="Proteomes" id="UP000294581"/>
    </source>
</evidence>